<evidence type="ECO:0000313" key="2">
    <source>
        <dbReference type="Proteomes" id="UP000029221"/>
    </source>
</evidence>
<dbReference type="EMBL" id="BBML01000007">
    <property type="protein sequence ID" value="GAK97805.1"/>
    <property type="molecule type" value="Genomic_DNA"/>
</dbReference>
<gene>
    <name evidence="1" type="ORF">JCM19294_344</name>
</gene>
<proteinExistence type="predicted"/>
<dbReference type="eggNOG" id="ENOG5030YQG">
    <property type="taxonomic scope" value="Bacteria"/>
</dbReference>
<protein>
    <submittedName>
        <fullName evidence="1">Uncharacterized protein</fullName>
    </submittedName>
</protein>
<sequence>MKKLLKYSVYIYLIFAIVCLITAITEWNVERSRAYLMLFMAAVALFMFFFRRRFIRRFDDRNK</sequence>
<organism evidence="1 2">
    <name type="scientific">Nonlabens tegetincola</name>
    <dbReference type="NCBI Taxonomy" id="323273"/>
    <lineage>
        <taxon>Bacteria</taxon>
        <taxon>Pseudomonadati</taxon>
        <taxon>Bacteroidota</taxon>
        <taxon>Flavobacteriia</taxon>
        <taxon>Flavobacteriales</taxon>
        <taxon>Flavobacteriaceae</taxon>
        <taxon>Nonlabens</taxon>
    </lineage>
</organism>
<reference evidence="1" key="1">
    <citation type="journal article" date="2014" name="Genome Announc.">
        <title>Draft Genome Sequences of Marine Flavobacterium Nonlabens Strains NR17, NR24, NR27, NR32, NR33, and Ara13.</title>
        <authorList>
            <person name="Nakanishi M."/>
            <person name="Meirelles P."/>
            <person name="Suzuki R."/>
            <person name="Takatani N."/>
            <person name="Mino S."/>
            <person name="Suda W."/>
            <person name="Oshima K."/>
            <person name="Hattori M."/>
            <person name="Ohkuma M."/>
            <person name="Hosokawa M."/>
            <person name="Miyashita K."/>
            <person name="Thompson F.L."/>
            <person name="Niwa A."/>
            <person name="Sawabe T."/>
            <person name="Sawabe T."/>
        </authorList>
    </citation>
    <scope>NUCLEOTIDE SEQUENCE [LARGE SCALE GENOMIC DNA]</scope>
    <source>
        <strain evidence="1">JCM 19294</strain>
    </source>
</reference>
<comment type="caution">
    <text evidence="1">The sequence shown here is derived from an EMBL/GenBank/DDBJ whole genome shotgun (WGS) entry which is preliminary data.</text>
</comment>
<accession>A0A090Q468</accession>
<accession>A0A2S7TGS2</accession>
<dbReference type="AlphaFoldDB" id="A0A090Q468"/>
<dbReference type="RefSeq" id="WP_082586934.1">
    <property type="nucleotide sequence ID" value="NZ_BBML01000007.1"/>
</dbReference>
<dbReference type="OrthoDB" id="1151040at2"/>
<dbReference type="STRING" id="319236.BST91_09635"/>
<name>A0A090Q468_9FLAO</name>
<keyword evidence="2" id="KW-1185">Reference proteome</keyword>
<dbReference type="Proteomes" id="UP000029221">
    <property type="component" value="Unassembled WGS sequence"/>
</dbReference>
<evidence type="ECO:0000313" key="1">
    <source>
        <dbReference type="EMBL" id="GAK97805.1"/>
    </source>
</evidence>